<gene>
    <name evidence="2" type="ORF">NBO_923g0001</name>
</gene>
<evidence type="ECO:0000313" key="3">
    <source>
        <dbReference type="Proteomes" id="UP000016927"/>
    </source>
</evidence>
<sequence>MKILLIFLFYLLNTRGDIFSVKMVYLLETNFSYLNQCQIISNKNLFLSRVGIYVKGEKDKYVGFYYYKNNFHFNKSTNSIYAVLYDKISENIISFSKSKESKRSFLAIDLFFTDTLVNNYDQFEQTKKGGQTYLIYKLLEKTSENDISLNSNEFESRKIHVQERLRSFIYIKISNLMNISPS</sequence>
<proteinExistence type="predicted"/>
<reference evidence="2 3" key="1">
    <citation type="journal article" date="2013" name="BMC Genomics">
        <title>Comparative genomics of parasitic silkworm microsporidia reveal an association between genome expansion and host adaptation.</title>
        <authorList>
            <person name="Pan G."/>
            <person name="Xu J."/>
            <person name="Li T."/>
            <person name="Xia Q."/>
            <person name="Liu S.L."/>
            <person name="Zhang G."/>
            <person name="Li S."/>
            <person name="Li C."/>
            <person name="Liu H."/>
            <person name="Yang L."/>
            <person name="Liu T."/>
            <person name="Zhang X."/>
            <person name="Wu Z."/>
            <person name="Fan W."/>
            <person name="Dang X."/>
            <person name="Xiang H."/>
            <person name="Tao M."/>
            <person name="Li Y."/>
            <person name="Hu J."/>
            <person name="Li Z."/>
            <person name="Lin L."/>
            <person name="Luo J."/>
            <person name="Geng L."/>
            <person name="Wang L."/>
            <person name="Long M."/>
            <person name="Wan Y."/>
            <person name="He N."/>
            <person name="Zhang Z."/>
            <person name="Lu C."/>
            <person name="Keeling P.J."/>
            <person name="Wang J."/>
            <person name="Xiang Z."/>
            <person name="Zhou Z."/>
        </authorList>
    </citation>
    <scope>NUCLEOTIDE SEQUENCE [LARGE SCALE GENOMIC DNA]</scope>
    <source>
        <strain evidence="3">CQ1 / CVCC 102059</strain>
    </source>
</reference>
<dbReference type="Proteomes" id="UP000016927">
    <property type="component" value="Unassembled WGS sequence"/>
</dbReference>
<feature type="chain" id="PRO_5004355171" evidence="1">
    <location>
        <begin position="17"/>
        <end position="182"/>
    </location>
</feature>
<dbReference type="AlphaFoldDB" id="R0MG33"/>
<evidence type="ECO:0000313" key="2">
    <source>
        <dbReference type="EMBL" id="EOB11723.1"/>
    </source>
</evidence>
<dbReference type="HOGENOM" id="CLU_1482408_0_0_1"/>
<protein>
    <submittedName>
        <fullName evidence="2">Uncharacterized protein</fullName>
    </submittedName>
</protein>
<dbReference type="VEuPathDB" id="MicrosporidiaDB:NBO_923g0001"/>
<name>R0MG33_NOSB1</name>
<dbReference type="EMBL" id="KB909830">
    <property type="protein sequence ID" value="EOB11723.1"/>
    <property type="molecule type" value="Genomic_DNA"/>
</dbReference>
<keyword evidence="1" id="KW-0732">Signal</keyword>
<evidence type="ECO:0000256" key="1">
    <source>
        <dbReference type="SAM" id="SignalP"/>
    </source>
</evidence>
<accession>R0MG33</accession>
<organism evidence="2 3">
    <name type="scientific">Nosema bombycis (strain CQ1 / CVCC 102059)</name>
    <name type="common">Microsporidian parasite</name>
    <name type="synonym">Pebrine of silkworm</name>
    <dbReference type="NCBI Taxonomy" id="578461"/>
    <lineage>
        <taxon>Eukaryota</taxon>
        <taxon>Fungi</taxon>
        <taxon>Fungi incertae sedis</taxon>
        <taxon>Microsporidia</taxon>
        <taxon>Nosematidae</taxon>
        <taxon>Nosema</taxon>
    </lineage>
</organism>
<keyword evidence="3" id="KW-1185">Reference proteome</keyword>
<feature type="signal peptide" evidence="1">
    <location>
        <begin position="1"/>
        <end position="16"/>
    </location>
</feature>